<evidence type="ECO:0008006" key="6">
    <source>
        <dbReference type="Google" id="ProtNLM"/>
    </source>
</evidence>
<feature type="chain" id="PRO_5047028772" description="MFS transporter" evidence="3">
    <location>
        <begin position="30"/>
        <end position="611"/>
    </location>
</feature>
<keyword evidence="5" id="KW-1185">Reference proteome</keyword>
<feature type="region of interest" description="Disordered" evidence="1">
    <location>
        <begin position="502"/>
        <end position="611"/>
    </location>
</feature>
<dbReference type="EMBL" id="JBHSKD010000003">
    <property type="protein sequence ID" value="MFC5175627.1"/>
    <property type="molecule type" value="Genomic_DNA"/>
</dbReference>
<name>A0ABW0BF76_9ACTN</name>
<protein>
    <recommendedName>
        <fullName evidence="6">MFS transporter</fullName>
    </recommendedName>
</protein>
<sequence>MTRLILLRLATFAAVVLGLALLLPTPADAIPGFSDCKEAPTPEVPGRGIAGFFDQTPESLPPQADPFESGSSTTIYQQYGYAGLRWHTYDLGCGPEAMRQPDAVIGTAMSNWAMQAPLALTALTGSLTKVAFNPSFLTGLDPSVEQVSTALHDSLFASWIPVVIAALGVLIIFKARRASLATTAAAVGWALMVILITTALFRWPVEAGHAADDTVTSTLGAVVSELDGHGGNVDPGTAVASGVHDQILYRSWLAGTLGSADSETARKYGPELFRSQALTWREAAVLESDPEEGQQIIEDKQDAWKSTAERIEDEDPEAYEYLTGRRSETRIGYAMLATVGTFLALPFLLLSALLLVGCYLIVRLGVMLFPAFATLGAFPASRGLVVGLARTVGAAVINAIIFGVGAGVTVAVLGLLLDPQGAPAWLGLVLMPIFSLIMWVALRPFRRLTSMVSADGDHFRSTAGGIGSTARSGGRLAKDVTKIGVAAATGGAAAGAVVANAQEEAKPAPPERAEARPTPVSPARRPTGALPAGRPAPATESQAPRTPEPPAPRQGPGPTTDRSAPRHRELEPGFVPTPSGGTVPMPPTEPEWYDGEDVYPIYHPSDDLEAS</sequence>
<dbReference type="RefSeq" id="WP_378586677.1">
    <property type="nucleotide sequence ID" value="NZ_JBHSKD010000003.1"/>
</dbReference>
<feature type="compositionally biased region" description="Basic and acidic residues" evidence="1">
    <location>
        <begin position="503"/>
        <end position="515"/>
    </location>
</feature>
<evidence type="ECO:0000256" key="1">
    <source>
        <dbReference type="SAM" id="MobiDB-lite"/>
    </source>
</evidence>
<feature type="transmembrane region" description="Helical" evidence="2">
    <location>
        <begin position="360"/>
        <end position="380"/>
    </location>
</feature>
<keyword evidence="2" id="KW-0812">Transmembrane</keyword>
<feature type="transmembrane region" description="Helical" evidence="2">
    <location>
        <begin position="155"/>
        <end position="173"/>
    </location>
</feature>
<evidence type="ECO:0000256" key="2">
    <source>
        <dbReference type="SAM" id="Phobius"/>
    </source>
</evidence>
<feature type="transmembrane region" description="Helical" evidence="2">
    <location>
        <begin position="331"/>
        <end position="354"/>
    </location>
</feature>
<gene>
    <name evidence="4" type="ORF">ACFPGP_03020</name>
</gene>
<evidence type="ECO:0000256" key="3">
    <source>
        <dbReference type="SAM" id="SignalP"/>
    </source>
</evidence>
<feature type="transmembrane region" description="Helical" evidence="2">
    <location>
        <begin position="392"/>
        <end position="416"/>
    </location>
</feature>
<keyword evidence="3" id="KW-0732">Signal</keyword>
<evidence type="ECO:0000313" key="4">
    <source>
        <dbReference type="EMBL" id="MFC5175627.1"/>
    </source>
</evidence>
<dbReference type="Proteomes" id="UP001596087">
    <property type="component" value="Unassembled WGS sequence"/>
</dbReference>
<reference evidence="5" key="1">
    <citation type="journal article" date="2019" name="Int. J. Syst. Evol. Microbiol.">
        <title>The Global Catalogue of Microorganisms (GCM) 10K type strain sequencing project: providing services to taxonomists for standard genome sequencing and annotation.</title>
        <authorList>
            <consortium name="The Broad Institute Genomics Platform"/>
            <consortium name="The Broad Institute Genome Sequencing Center for Infectious Disease"/>
            <person name="Wu L."/>
            <person name="Ma J."/>
        </authorList>
    </citation>
    <scope>NUCLEOTIDE SEQUENCE [LARGE SCALE GENOMIC DNA]</scope>
    <source>
        <strain evidence="5">DFY41</strain>
    </source>
</reference>
<feature type="signal peptide" evidence="3">
    <location>
        <begin position="1"/>
        <end position="29"/>
    </location>
</feature>
<keyword evidence="2" id="KW-0472">Membrane</keyword>
<proteinExistence type="predicted"/>
<comment type="caution">
    <text evidence="4">The sequence shown here is derived from an EMBL/GenBank/DDBJ whole genome shotgun (WGS) entry which is preliminary data.</text>
</comment>
<feature type="transmembrane region" description="Helical" evidence="2">
    <location>
        <begin position="422"/>
        <end position="442"/>
    </location>
</feature>
<accession>A0ABW0BF76</accession>
<evidence type="ECO:0000313" key="5">
    <source>
        <dbReference type="Proteomes" id="UP001596087"/>
    </source>
</evidence>
<keyword evidence="2" id="KW-1133">Transmembrane helix</keyword>
<feature type="compositionally biased region" description="Pro residues" evidence="1">
    <location>
        <begin position="546"/>
        <end position="555"/>
    </location>
</feature>
<organism evidence="4 5">
    <name type="scientific">Nocardioides taihuensis</name>
    <dbReference type="NCBI Taxonomy" id="1835606"/>
    <lineage>
        <taxon>Bacteria</taxon>
        <taxon>Bacillati</taxon>
        <taxon>Actinomycetota</taxon>
        <taxon>Actinomycetes</taxon>
        <taxon>Propionibacteriales</taxon>
        <taxon>Nocardioidaceae</taxon>
        <taxon>Nocardioides</taxon>
    </lineage>
</organism>